<dbReference type="GO" id="GO:1990904">
    <property type="term" value="C:ribonucleoprotein complex"/>
    <property type="evidence" value="ECO:0007669"/>
    <property type="project" value="UniProtKB-KW"/>
</dbReference>
<dbReference type="CDD" id="cd11380">
    <property type="entry name" value="Ribosomal_S8e_like"/>
    <property type="match status" value="1"/>
</dbReference>
<dbReference type="Gene3D" id="1.10.10.2330">
    <property type="match status" value="1"/>
</dbReference>
<comment type="subunit">
    <text evidence="5">Tetramer of two alpha and two beta subunits.</text>
</comment>
<dbReference type="GO" id="GO:0005524">
    <property type="term" value="F:ATP binding"/>
    <property type="evidence" value="ECO:0007669"/>
    <property type="project" value="UniProtKB-KW"/>
</dbReference>
<evidence type="ECO:0000256" key="15">
    <source>
        <dbReference type="ARBA" id="ARBA00023274"/>
    </source>
</evidence>
<protein>
    <recommendedName>
        <fullName evidence="17">40S ribosomal protein S8</fullName>
    </recommendedName>
</protein>
<dbReference type="GO" id="GO:0005840">
    <property type="term" value="C:ribosome"/>
    <property type="evidence" value="ECO:0007669"/>
    <property type="project" value="UniProtKB-KW"/>
</dbReference>
<comment type="catalytic activity">
    <reaction evidence="16">
        <text>tRNA(Phe) + L-phenylalanine + ATP = L-phenylalanyl-tRNA(Phe) + AMP + diphosphate + H(+)</text>
        <dbReference type="Rhea" id="RHEA:19413"/>
        <dbReference type="Rhea" id="RHEA-COMP:9668"/>
        <dbReference type="Rhea" id="RHEA-COMP:9699"/>
        <dbReference type="ChEBI" id="CHEBI:15378"/>
        <dbReference type="ChEBI" id="CHEBI:30616"/>
        <dbReference type="ChEBI" id="CHEBI:33019"/>
        <dbReference type="ChEBI" id="CHEBI:58095"/>
        <dbReference type="ChEBI" id="CHEBI:78442"/>
        <dbReference type="ChEBI" id="CHEBI:78531"/>
        <dbReference type="ChEBI" id="CHEBI:456215"/>
        <dbReference type="EC" id="6.1.1.20"/>
    </reaction>
</comment>
<dbReference type="InterPro" id="IPR006195">
    <property type="entry name" value="aa-tRNA-synth_II"/>
</dbReference>
<evidence type="ECO:0000256" key="3">
    <source>
        <dbReference type="ARBA" id="ARBA00005257"/>
    </source>
</evidence>
<evidence type="ECO:0000313" key="20">
    <source>
        <dbReference type="WBParaSite" id="TCONS_00011891.p1"/>
    </source>
</evidence>
<dbReference type="InterPro" id="IPR040725">
    <property type="entry name" value="PheRS_DBD3"/>
</dbReference>
<evidence type="ECO:0000256" key="10">
    <source>
        <dbReference type="ARBA" id="ARBA00022840"/>
    </source>
</evidence>
<dbReference type="GO" id="GO:0000049">
    <property type="term" value="F:tRNA binding"/>
    <property type="evidence" value="ECO:0007669"/>
    <property type="project" value="InterPro"/>
</dbReference>
<comment type="similarity">
    <text evidence="3 17">Belongs to the eukaryotic ribosomal protein eS8 family.</text>
</comment>
<dbReference type="PANTHER" id="PTHR10394">
    <property type="entry name" value="40S RIBOSOMAL PROTEIN S8"/>
    <property type="match status" value="1"/>
</dbReference>
<dbReference type="Gene3D" id="1.10.168.20">
    <property type="entry name" value="Ribosomal protein S8e, subdomain"/>
    <property type="match status" value="1"/>
</dbReference>
<dbReference type="GO" id="GO:0046872">
    <property type="term" value="F:metal ion binding"/>
    <property type="evidence" value="ECO:0007669"/>
    <property type="project" value="UniProtKB-KW"/>
</dbReference>
<organism evidence="19 20">
    <name type="scientific">Strongyloides stercoralis</name>
    <name type="common">Threadworm</name>
    <dbReference type="NCBI Taxonomy" id="6248"/>
    <lineage>
        <taxon>Eukaryota</taxon>
        <taxon>Metazoa</taxon>
        <taxon>Ecdysozoa</taxon>
        <taxon>Nematoda</taxon>
        <taxon>Chromadorea</taxon>
        <taxon>Rhabditida</taxon>
        <taxon>Tylenchina</taxon>
        <taxon>Panagrolaimomorpha</taxon>
        <taxon>Strongyloidoidea</taxon>
        <taxon>Strongyloididae</taxon>
        <taxon>Strongyloides</taxon>
    </lineage>
</organism>
<keyword evidence="10" id="KW-0067">ATP-binding</keyword>
<dbReference type="CDD" id="cd00496">
    <property type="entry name" value="PheRS_alpha_core"/>
    <property type="match status" value="1"/>
</dbReference>
<dbReference type="Pfam" id="PF18553">
    <property type="entry name" value="PheRS_DBD3"/>
    <property type="match status" value="1"/>
</dbReference>
<accession>A0AAF5DIM6</accession>
<name>A0AAF5DIM6_STRER</name>
<evidence type="ECO:0000256" key="7">
    <source>
        <dbReference type="ARBA" id="ARBA00022598"/>
    </source>
</evidence>
<dbReference type="InterPro" id="IPR002319">
    <property type="entry name" value="Phenylalanyl-tRNA_Synthase"/>
</dbReference>
<evidence type="ECO:0000259" key="18">
    <source>
        <dbReference type="PROSITE" id="PS50862"/>
    </source>
</evidence>
<dbReference type="InterPro" id="IPR045864">
    <property type="entry name" value="aa-tRNA-synth_II/BPL/LPL"/>
</dbReference>
<dbReference type="InterPro" id="IPR042563">
    <property type="entry name" value="Ribosomal_protein_eS8_euk"/>
</dbReference>
<evidence type="ECO:0000256" key="8">
    <source>
        <dbReference type="ARBA" id="ARBA00022723"/>
    </source>
</evidence>
<dbReference type="Pfam" id="PF01409">
    <property type="entry name" value="tRNA-synt_2d"/>
    <property type="match status" value="1"/>
</dbReference>
<evidence type="ECO:0000256" key="12">
    <source>
        <dbReference type="ARBA" id="ARBA00022917"/>
    </source>
</evidence>
<keyword evidence="13 17" id="KW-0689">Ribosomal protein</keyword>
<dbReference type="FunFam" id="3.10.290.70:FF:000001">
    <property type="entry name" value="40S ribosomal protein S8"/>
    <property type="match status" value="1"/>
</dbReference>
<evidence type="ECO:0000256" key="2">
    <source>
        <dbReference type="ARBA" id="ARBA00004496"/>
    </source>
</evidence>
<dbReference type="AlphaFoldDB" id="A0AAF5DIM6"/>
<keyword evidence="11" id="KW-0460">Magnesium</keyword>
<evidence type="ECO:0000256" key="6">
    <source>
        <dbReference type="ARBA" id="ARBA00022490"/>
    </source>
</evidence>
<reference evidence="20" key="1">
    <citation type="submission" date="2024-02" db="UniProtKB">
        <authorList>
            <consortium name="WormBaseParasite"/>
        </authorList>
    </citation>
    <scope>IDENTIFICATION</scope>
</reference>
<dbReference type="NCBIfam" id="TIGR00468">
    <property type="entry name" value="pheS"/>
    <property type="match status" value="1"/>
</dbReference>
<keyword evidence="15 17" id="KW-0687">Ribonucleoprotein</keyword>
<dbReference type="Gene3D" id="1.10.10.2320">
    <property type="match status" value="1"/>
</dbReference>
<dbReference type="Gene3D" id="3.30.1370.240">
    <property type="match status" value="1"/>
</dbReference>
<dbReference type="FunFam" id="1.10.168.20:FF:000001">
    <property type="entry name" value="40S ribosomal protein S8"/>
    <property type="match status" value="1"/>
</dbReference>
<dbReference type="InterPro" id="IPR001047">
    <property type="entry name" value="Ribosomal_eS8"/>
</dbReference>
<keyword evidence="19" id="KW-1185">Reference proteome</keyword>
<evidence type="ECO:0000256" key="1">
    <source>
        <dbReference type="ARBA" id="ARBA00001946"/>
    </source>
</evidence>
<dbReference type="WBParaSite" id="TCONS_00011891.p1">
    <property type="protein sequence ID" value="TCONS_00011891.p1"/>
    <property type="gene ID" value="XLOC_006910"/>
</dbReference>
<evidence type="ECO:0000256" key="16">
    <source>
        <dbReference type="ARBA" id="ARBA00049255"/>
    </source>
</evidence>
<sequence>IKMQTSNTISKMNRIIKQSFFVIRSRAKKRLSMGIARDSWHKRRATGGKRKPIHKKRKFELGRPNSNTKIGVKRVHLVRCRGGAIKHRALRLDNGSFAWASEGCTRKTRIVDTVYNASNNELVRTKSLVKGAIITIDAVPFRQWYESHYATPLGRKKGAAISAEDQAKFDKSTASEATQKKYSDRQKKAAIDPNVLEQFSSGRLLARISSRPGQSGRADGYILEGKELEFYLRKIRTKKAKMTFDFNKWNNYFSEYSYVGKYKFTEKDVELYNSIPLSFKKDINKYIYLNRWYNHISFLNEFSKTTNSLEPVKNLDMSTEIGDLPQLLLNYLSINESFDSLLFASSKGLEHQKVIGAVKSLLSSEGIILTKDESVTNYELTEEGQAIVNDGSHEYRVWQVVGESGILQTDVMKLPFGKLGQAKAMQNKWISIDKSEGEVKLVRKISSLNEDPVKVELKTCISDPSKLSLNVIKDLKKRKLLMEVITKKVIVSKGPSFTTNLVKHEADLTPELIQSGEWATKQFKKYNFDALGIIPKSGHLHPLLKIRTEFRNVFLQMGFEEMDTSRWVESSFWNFDALFQPQQHPARDQHDTFFVEKPEKSTKFPSEYLERVKKVHSEGGYGSFGYKYDWKIEEAEKNIMRTHTTTVSARNLYKLAQNGFKPSKFFSIDRVFRNETLDATHLAEFYQVEGVIAEEDLSLAGLMGVISTFFKNIGMKHLKFKPAYNPYTEPSMEIFAFHEGLKKWVEIGNSGMFRPEMLRPMGLPENVNVAGFGLSLERPTMIKYGLSNIRDLFGPKIDLQMIYKNPICRFDKDYKFKMVEKKNVETVA</sequence>
<dbReference type="NCBIfam" id="NF003210">
    <property type="entry name" value="PRK04172.1"/>
    <property type="match status" value="1"/>
</dbReference>
<evidence type="ECO:0000256" key="13">
    <source>
        <dbReference type="ARBA" id="ARBA00022980"/>
    </source>
</evidence>
<evidence type="ECO:0000256" key="17">
    <source>
        <dbReference type="RuleBase" id="RU000669"/>
    </source>
</evidence>
<keyword evidence="12" id="KW-0648">Protein biosynthesis</keyword>
<dbReference type="GO" id="GO:0005737">
    <property type="term" value="C:cytoplasm"/>
    <property type="evidence" value="ECO:0007669"/>
    <property type="project" value="UniProtKB-SubCell"/>
</dbReference>
<evidence type="ECO:0000256" key="11">
    <source>
        <dbReference type="ARBA" id="ARBA00022842"/>
    </source>
</evidence>
<comment type="similarity">
    <text evidence="4">Belongs to the class-II aminoacyl-tRNA synthetase family. Phe-tRNA synthetase alpha subunit type 2 subfamily.</text>
</comment>
<evidence type="ECO:0000256" key="9">
    <source>
        <dbReference type="ARBA" id="ARBA00022741"/>
    </source>
</evidence>
<dbReference type="GO" id="GO:0004826">
    <property type="term" value="F:phenylalanine-tRNA ligase activity"/>
    <property type="evidence" value="ECO:0007669"/>
    <property type="project" value="UniProtKB-EC"/>
</dbReference>
<dbReference type="InterPro" id="IPR040724">
    <property type="entry name" value="PheRS_DBD1"/>
</dbReference>
<dbReference type="PROSITE" id="PS50862">
    <property type="entry name" value="AA_TRNA_LIGASE_II"/>
    <property type="match status" value="1"/>
</dbReference>
<dbReference type="Pfam" id="PF18552">
    <property type="entry name" value="PheRS_DBD1"/>
    <property type="match status" value="1"/>
</dbReference>
<dbReference type="GO" id="GO:0003735">
    <property type="term" value="F:structural constituent of ribosome"/>
    <property type="evidence" value="ECO:0007669"/>
    <property type="project" value="InterPro"/>
</dbReference>
<keyword evidence="8" id="KW-0479">Metal-binding</keyword>
<keyword evidence="9" id="KW-0547">Nucleotide-binding</keyword>
<keyword evidence="14" id="KW-0030">Aminoacyl-tRNA synthetase</keyword>
<evidence type="ECO:0000256" key="14">
    <source>
        <dbReference type="ARBA" id="ARBA00023146"/>
    </source>
</evidence>
<evidence type="ECO:0000313" key="19">
    <source>
        <dbReference type="Proteomes" id="UP000035681"/>
    </source>
</evidence>
<dbReference type="InterPro" id="IPR004529">
    <property type="entry name" value="Phe-tRNA-synth_IIc_asu"/>
</dbReference>
<dbReference type="Proteomes" id="UP000035681">
    <property type="component" value="Unplaced"/>
</dbReference>
<dbReference type="NCBIfam" id="TIGR00307">
    <property type="entry name" value="eS8"/>
    <property type="match status" value="1"/>
</dbReference>
<keyword evidence="7" id="KW-0436">Ligase</keyword>
<dbReference type="SUPFAM" id="SSF55681">
    <property type="entry name" value="Class II aaRS and biotin synthetases"/>
    <property type="match status" value="1"/>
</dbReference>
<keyword evidence="6" id="KW-0963">Cytoplasm</keyword>
<feature type="domain" description="Aminoacyl-transfer RNA synthetases class-II family profile" evidence="18">
    <location>
        <begin position="545"/>
        <end position="795"/>
    </location>
</feature>
<dbReference type="InterPro" id="IPR018283">
    <property type="entry name" value="Ribosomal_eS8_CS"/>
</dbReference>
<dbReference type="GO" id="GO:0006432">
    <property type="term" value="P:phenylalanyl-tRNA aminoacylation"/>
    <property type="evidence" value="ECO:0007669"/>
    <property type="project" value="InterPro"/>
</dbReference>
<dbReference type="Pfam" id="PF01201">
    <property type="entry name" value="Ribosomal_S8e"/>
    <property type="match status" value="1"/>
</dbReference>
<comment type="subcellular location">
    <subcellularLocation>
        <location evidence="2">Cytoplasm</location>
    </subcellularLocation>
</comment>
<evidence type="ECO:0000256" key="4">
    <source>
        <dbReference type="ARBA" id="ARBA00006703"/>
    </source>
</evidence>
<dbReference type="FunFam" id="3.30.930.10:FF:000033">
    <property type="entry name" value="Phenylalanine--tRNA ligase alpha subunit"/>
    <property type="match status" value="1"/>
</dbReference>
<comment type="cofactor">
    <cofactor evidence="1">
        <name>Mg(2+)</name>
        <dbReference type="ChEBI" id="CHEBI:18420"/>
    </cofactor>
</comment>
<evidence type="ECO:0000256" key="5">
    <source>
        <dbReference type="ARBA" id="ARBA00011209"/>
    </source>
</evidence>
<proteinExistence type="inferred from homology"/>
<dbReference type="PROSITE" id="PS01193">
    <property type="entry name" value="RIBOSOMAL_S8E"/>
    <property type="match status" value="1"/>
</dbReference>
<dbReference type="InterPro" id="IPR022309">
    <property type="entry name" value="Ribosomal_Se8/biogenesis_NSA2"/>
</dbReference>
<dbReference type="Gene3D" id="3.30.930.10">
    <property type="entry name" value="Bira Bifunctional Protein, Domain 2"/>
    <property type="match status" value="1"/>
</dbReference>
<dbReference type="Gene3D" id="3.10.290.70">
    <property type="match status" value="1"/>
</dbReference>